<evidence type="ECO:0000256" key="6">
    <source>
        <dbReference type="ARBA" id="ARBA00023136"/>
    </source>
</evidence>
<keyword evidence="11" id="KW-1185">Reference proteome</keyword>
<gene>
    <name evidence="10" type="ordered locus">Halha_0934</name>
</gene>
<dbReference type="InterPro" id="IPR025857">
    <property type="entry name" value="MacB_PCD"/>
</dbReference>
<protein>
    <submittedName>
        <fullName evidence="10">ABC-type transport system, involved in lipoprotein release, permease component</fullName>
    </submittedName>
</protein>
<evidence type="ECO:0000256" key="3">
    <source>
        <dbReference type="ARBA" id="ARBA00022475"/>
    </source>
</evidence>
<evidence type="ECO:0000313" key="10">
    <source>
        <dbReference type="EMBL" id="AGB40895.1"/>
    </source>
</evidence>
<dbReference type="InterPro" id="IPR003838">
    <property type="entry name" value="ABC3_permease_C"/>
</dbReference>
<evidence type="ECO:0000259" key="8">
    <source>
        <dbReference type="Pfam" id="PF02687"/>
    </source>
</evidence>
<dbReference type="Pfam" id="PF02687">
    <property type="entry name" value="FtsX"/>
    <property type="match status" value="1"/>
</dbReference>
<dbReference type="Proteomes" id="UP000010880">
    <property type="component" value="Chromosome"/>
</dbReference>
<dbReference type="GO" id="GO:0098797">
    <property type="term" value="C:plasma membrane protein complex"/>
    <property type="evidence" value="ECO:0007669"/>
    <property type="project" value="TreeGrafter"/>
</dbReference>
<feature type="transmembrane region" description="Helical" evidence="7">
    <location>
        <begin position="280"/>
        <end position="301"/>
    </location>
</feature>
<evidence type="ECO:0000256" key="5">
    <source>
        <dbReference type="ARBA" id="ARBA00022989"/>
    </source>
</evidence>
<feature type="transmembrane region" description="Helical" evidence="7">
    <location>
        <begin position="20"/>
        <end position="44"/>
    </location>
</feature>
<dbReference type="OrthoDB" id="9770099at2"/>
<feature type="transmembrane region" description="Helical" evidence="7">
    <location>
        <begin position="385"/>
        <end position="404"/>
    </location>
</feature>
<name>L0K8M9_HALHC</name>
<evidence type="ECO:0000256" key="2">
    <source>
        <dbReference type="ARBA" id="ARBA00005236"/>
    </source>
</evidence>
<feature type="transmembrane region" description="Helical" evidence="7">
    <location>
        <begin position="321"/>
        <end position="347"/>
    </location>
</feature>
<dbReference type="STRING" id="748449.Halha_0934"/>
<comment type="similarity">
    <text evidence="2">Belongs to the ABC-4 integral membrane protein family. LolC/E subfamily.</text>
</comment>
<evidence type="ECO:0000313" key="11">
    <source>
        <dbReference type="Proteomes" id="UP000010880"/>
    </source>
</evidence>
<dbReference type="GO" id="GO:0044874">
    <property type="term" value="P:lipoprotein localization to outer membrane"/>
    <property type="evidence" value="ECO:0007669"/>
    <property type="project" value="TreeGrafter"/>
</dbReference>
<dbReference type="PANTHER" id="PTHR30489:SF0">
    <property type="entry name" value="LIPOPROTEIN-RELEASING SYSTEM TRANSMEMBRANE PROTEIN LOLE"/>
    <property type="match status" value="1"/>
</dbReference>
<comment type="subcellular location">
    <subcellularLocation>
        <location evidence="1">Cell membrane</location>
        <topology evidence="1">Multi-pass membrane protein</topology>
    </subcellularLocation>
</comment>
<dbReference type="InterPro" id="IPR051447">
    <property type="entry name" value="Lipoprotein-release_system"/>
</dbReference>
<sequence length="419" mass="46591">MKYLWNLAAKNLFRNKLRSFISILAITLSVALVVFVKGLVVGMIDNMFTLHIQYKAGHIKVIDQEYKQKQRLLSLNSPVDGFKGQGLTQMQEELKEIEGVKLVIPRLKFGAMVSQKDKMIRMIGWGVKPSKETEFTNIENKIVEGRMIKKGQLEIIMGTDLLQEIGIKVGDKTTILYKTSFGSLKASTFKVVGRIDSGLKLLDNRLFYLPLNQAQRILGMPNMATEVLLETVNYRHIAPTLAKVNKLFKNKGSSKEYAIIPWDNYSMIGMLKVGEMIYNLIYIFLAMLGGFIVINTMVMIVKERTKEIGMMAALGLKKQEILFMFIIEGIVMGVVGSLAGVIIGGIVTKITALTGIIDYSNALKGVSANIMMNPVIRPAVSSETLIYSFLLGVLVTTVTCIIPARRATKLNPADALRSN</sequence>
<dbReference type="RefSeq" id="WP_015326620.1">
    <property type="nucleotide sequence ID" value="NC_019978.1"/>
</dbReference>
<keyword evidence="3" id="KW-1003">Cell membrane</keyword>
<organism evidence="10 11">
    <name type="scientific">Halobacteroides halobius (strain ATCC 35273 / DSM 5150 / MD-1)</name>
    <dbReference type="NCBI Taxonomy" id="748449"/>
    <lineage>
        <taxon>Bacteria</taxon>
        <taxon>Bacillati</taxon>
        <taxon>Bacillota</taxon>
        <taxon>Clostridia</taxon>
        <taxon>Halanaerobiales</taxon>
        <taxon>Halobacteroidaceae</taxon>
        <taxon>Halobacteroides</taxon>
    </lineage>
</organism>
<dbReference type="eggNOG" id="COG4591">
    <property type="taxonomic scope" value="Bacteria"/>
</dbReference>
<dbReference type="PANTHER" id="PTHR30489">
    <property type="entry name" value="LIPOPROTEIN-RELEASING SYSTEM TRANSMEMBRANE PROTEIN LOLE"/>
    <property type="match status" value="1"/>
</dbReference>
<keyword evidence="6 7" id="KW-0472">Membrane</keyword>
<dbReference type="AlphaFoldDB" id="L0K8M9"/>
<proteinExistence type="inferred from homology"/>
<dbReference type="EMBL" id="CP003359">
    <property type="protein sequence ID" value="AGB40895.1"/>
    <property type="molecule type" value="Genomic_DNA"/>
</dbReference>
<evidence type="ECO:0000256" key="7">
    <source>
        <dbReference type="SAM" id="Phobius"/>
    </source>
</evidence>
<keyword evidence="10" id="KW-0449">Lipoprotein</keyword>
<reference evidence="11" key="1">
    <citation type="submission" date="2012-02" db="EMBL/GenBank/DDBJ databases">
        <title>The complete genome of Halobacteroides halobius DSM 5150.</title>
        <authorList>
            <person name="Lucas S."/>
            <person name="Copeland A."/>
            <person name="Lapidus A."/>
            <person name="Glavina del Rio T."/>
            <person name="Dalin E."/>
            <person name="Tice H."/>
            <person name="Bruce D."/>
            <person name="Goodwin L."/>
            <person name="Pitluck S."/>
            <person name="Peters L."/>
            <person name="Mikhailova N."/>
            <person name="Gu W."/>
            <person name="Kyrpides N."/>
            <person name="Mavromatis K."/>
            <person name="Ivanova N."/>
            <person name="Brettin T."/>
            <person name="Detter J.C."/>
            <person name="Han C."/>
            <person name="Larimer F."/>
            <person name="Land M."/>
            <person name="Hauser L."/>
            <person name="Markowitz V."/>
            <person name="Cheng J.-F."/>
            <person name="Hugenholtz P."/>
            <person name="Woyke T."/>
            <person name="Wu D."/>
            <person name="Tindall B."/>
            <person name="Pomrenke H."/>
            <person name="Brambilla E."/>
            <person name="Klenk H.-P."/>
            <person name="Eisen J.A."/>
        </authorList>
    </citation>
    <scope>NUCLEOTIDE SEQUENCE [LARGE SCALE GENOMIC DNA]</scope>
    <source>
        <strain evidence="11">ATCC 35273 / DSM 5150 / MD-1</strain>
    </source>
</reference>
<keyword evidence="5 7" id="KW-1133">Transmembrane helix</keyword>
<feature type="domain" description="MacB-like periplasmic core" evidence="9">
    <location>
        <begin position="19"/>
        <end position="218"/>
    </location>
</feature>
<evidence type="ECO:0000256" key="4">
    <source>
        <dbReference type="ARBA" id="ARBA00022692"/>
    </source>
</evidence>
<dbReference type="Pfam" id="PF12704">
    <property type="entry name" value="MacB_PCD"/>
    <property type="match status" value="1"/>
</dbReference>
<evidence type="ECO:0000256" key="1">
    <source>
        <dbReference type="ARBA" id="ARBA00004651"/>
    </source>
</evidence>
<evidence type="ECO:0000259" key="9">
    <source>
        <dbReference type="Pfam" id="PF12704"/>
    </source>
</evidence>
<feature type="domain" description="ABC3 transporter permease C-terminal" evidence="8">
    <location>
        <begin position="280"/>
        <end position="412"/>
    </location>
</feature>
<dbReference type="KEGG" id="hhl:Halha_0934"/>
<dbReference type="HOGENOM" id="CLU_000604_8_6_9"/>
<keyword evidence="4 7" id="KW-0812">Transmembrane</keyword>
<accession>L0K8M9</accession>